<organism evidence="7 8">
    <name type="scientific">Amycolatopsis bartoniae</name>
    <dbReference type="NCBI Taxonomy" id="941986"/>
    <lineage>
        <taxon>Bacteria</taxon>
        <taxon>Bacillati</taxon>
        <taxon>Actinomycetota</taxon>
        <taxon>Actinomycetes</taxon>
        <taxon>Pseudonocardiales</taxon>
        <taxon>Pseudonocardiaceae</taxon>
        <taxon>Amycolatopsis</taxon>
    </lineage>
</organism>
<dbReference type="Proteomes" id="UP000658656">
    <property type="component" value="Unassembled WGS sequence"/>
</dbReference>
<evidence type="ECO:0000256" key="4">
    <source>
        <dbReference type="ARBA" id="ARBA00023136"/>
    </source>
</evidence>
<dbReference type="InterPro" id="IPR010432">
    <property type="entry name" value="RDD"/>
</dbReference>
<dbReference type="PANTHER" id="PTHR38480">
    <property type="entry name" value="SLR0254 PROTEIN"/>
    <property type="match status" value="1"/>
</dbReference>
<dbReference type="GO" id="GO:0016020">
    <property type="term" value="C:membrane"/>
    <property type="evidence" value="ECO:0007669"/>
    <property type="project" value="UniProtKB-SubCell"/>
</dbReference>
<protein>
    <submittedName>
        <fullName evidence="7">Transporter</fullName>
    </submittedName>
</protein>
<sequence>MTSSRANVPAGVGRRCLQYFLDEMLVMVLLFVPVALGIIAFTPIGRSTVAFVKGVFLGYCFLAMLAGILLHTWWPWRHDGQTPAMRWLGLRIVTTTGEPPPLRAYVVRQFLVVVDGFAWGLVGVVLMLATRHHQRLGDLVAGTLVVRTR</sequence>
<feature type="transmembrane region" description="Helical" evidence="5">
    <location>
        <begin position="56"/>
        <end position="76"/>
    </location>
</feature>
<proteinExistence type="predicted"/>
<keyword evidence="8" id="KW-1185">Reference proteome</keyword>
<evidence type="ECO:0000256" key="2">
    <source>
        <dbReference type="ARBA" id="ARBA00022692"/>
    </source>
</evidence>
<gene>
    <name evidence="7" type="ORF">GCM10017566_44470</name>
</gene>
<dbReference type="PANTHER" id="PTHR38480:SF1">
    <property type="entry name" value="SLR0254 PROTEIN"/>
    <property type="match status" value="1"/>
</dbReference>
<dbReference type="AlphaFoldDB" id="A0A8H9MCX9"/>
<feature type="transmembrane region" description="Helical" evidence="5">
    <location>
        <begin position="24"/>
        <end position="44"/>
    </location>
</feature>
<accession>A0A8H9MCX9</accession>
<comment type="caution">
    <text evidence="7">The sequence shown here is derived from an EMBL/GenBank/DDBJ whole genome shotgun (WGS) entry which is preliminary data.</text>
</comment>
<name>A0A8H9MCX9_9PSEU</name>
<reference evidence="7" key="1">
    <citation type="journal article" date="2014" name="Int. J. Syst. Evol. Microbiol.">
        <title>Complete genome sequence of Corynebacterium casei LMG S-19264T (=DSM 44701T), isolated from a smear-ripened cheese.</title>
        <authorList>
            <consortium name="US DOE Joint Genome Institute (JGI-PGF)"/>
            <person name="Walter F."/>
            <person name="Albersmeier A."/>
            <person name="Kalinowski J."/>
            <person name="Ruckert C."/>
        </authorList>
    </citation>
    <scope>NUCLEOTIDE SEQUENCE</scope>
    <source>
        <strain evidence="7">CGMCC 4.7679</strain>
    </source>
</reference>
<feature type="domain" description="RDD" evidence="6">
    <location>
        <begin position="10"/>
        <end position="142"/>
    </location>
</feature>
<evidence type="ECO:0000259" key="6">
    <source>
        <dbReference type="Pfam" id="PF06271"/>
    </source>
</evidence>
<evidence type="ECO:0000256" key="1">
    <source>
        <dbReference type="ARBA" id="ARBA00004141"/>
    </source>
</evidence>
<keyword evidence="4 5" id="KW-0472">Membrane</keyword>
<comment type="subcellular location">
    <subcellularLocation>
        <location evidence="1">Membrane</location>
        <topology evidence="1">Multi-pass membrane protein</topology>
    </subcellularLocation>
</comment>
<dbReference type="EMBL" id="BNAV01000006">
    <property type="protein sequence ID" value="GHF65917.1"/>
    <property type="molecule type" value="Genomic_DNA"/>
</dbReference>
<reference evidence="7" key="2">
    <citation type="submission" date="2020-09" db="EMBL/GenBank/DDBJ databases">
        <authorList>
            <person name="Sun Q."/>
            <person name="Zhou Y."/>
        </authorList>
    </citation>
    <scope>NUCLEOTIDE SEQUENCE</scope>
    <source>
        <strain evidence="7">CGMCC 4.7679</strain>
    </source>
</reference>
<keyword evidence="3 5" id="KW-1133">Transmembrane helix</keyword>
<dbReference type="Pfam" id="PF06271">
    <property type="entry name" value="RDD"/>
    <property type="match status" value="1"/>
</dbReference>
<feature type="transmembrane region" description="Helical" evidence="5">
    <location>
        <begin position="110"/>
        <end position="129"/>
    </location>
</feature>
<evidence type="ECO:0000313" key="7">
    <source>
        <dbReference type="EMBL" id="GHF65917.1"/>
    </source>
</evidence>
<evidence type="ECO:0000313" key="8">
    <source>
        <dbReference type="Proteomes" id="UP000658656"/>
    </source>
</evidence>
<evidence type="ECO:0000256" key="3">
    <source>
        <dbReference type="ARBA" id="ARBA00022989"/>
    </source>
</evidence>
<evidence type="ECO:0000256" key="5">
    <source>
        <dbReference type="SAM" id="Phobius"/>
    </source>
</evidence>
<dbReference type="RefSeq" id="WP_183176914.1">
    <property type="nucleotide sequence ID" value="NZ_BNAV01000006.1"/>
</dbReference>
<keyword evidence="2 5" id="KW-0812">Transmembrane</keyword>